<comment type="function">
    <text evidence="9">Catalyzes the ATP-dependent transfer of a sulfur to tRNA to produce 4-thiouridine in position 8 of tRNAs, which functions as a near-UV photosensor. Also catalyzes the transfer of sulfur to the sulfur carrier protein ThiS, forming ThiS-thiocarboxylate. This is a step in the synthesis of thiazole, in the thiamine biosynthesis pathway. The sulfur is donated as persulfide by IscS.</text>
</comment>
<accession>A0AA51YGM6</accession>
<dbReference type="RefSeq" id="WP_309308026.1">
    <property type="nucleotide sequence ID" value="NZ_CP133594.1"/>
</dbReference>
<dbReference type="InterPro" id="IPR049962">
    <property type="entry name" value="THUMP_ThiI"/>
</dbReference>
<dbReference type="InterPro" id="IPR004114">
    <property type="entry name" value="THUMP_dom"/>
</dbReference>
<evidence type="ECO:0000256" key="9">
    <source>
        <dbReference type="HAMAP-Rule" id="MF_00021"/>
    </source>
</evidence>
<dbReference type="FunFam" id="3.40.50.620:FF:000053">
    <property type="entry name" value="Probable tRNA sulfurtransferase"/>
    <property type="match status" value="1"/>
</dbReference>
<comment type="catalytic activity">
    <reaction evidence="9">
        <text>[ThiS sulfur-carrier protein]-C-terminal Gly-Gly-AMP + S-sulfanyl-L-cysteinyl-[cysteine desulfurase] + AH2 = [ThiS sulfur-carrier protein]-C-terminal-Gly-aminoethanethioate + L-cysteinyl-[cysteine desulfurase] + A + AMP + 2 H(+)</text>
        <dbReference type="Rhea" id="RHEA:43340"/>
        <dbReference type="Rhea" id="RHEA-COMP:12157"/>
        <dbReference type="Rhea" id="RHEA-COMP:12158"/>
        <dbReference type="Rhea" id="RHEA-COMP:12910"/>
        <dbReference type="Rhea" id="RHEA-COMP:19908"/>
        <dbReference type="ChEBI" id="CHEBI:13193"/>
        <dbReference type="ChEBI" id="CHEBI:15378"/>
        <dbReference type="ChEBI" id="CHEBI:17499"/>
        <dbReference type="ChEBI" id="CHEBI:29950"/>
        <dbReference type="ChEBI" id="CHEBI:61963"/>
        <dbReference type="ChEBI" id="CHEBI:90618"/>
        <dbReference type="ChEBI" id="CHEBI:232372"/>
        <dbReference type="ChEBI" id="CHEBI:456215"/>
    </reaction>
</comment>
<keyword evidence="8 9" id="KW-0784">Thiamine biosynthesis</keyword>
<proteinExistence type="inferred from homology"/>
<keyword evidence="6 9" id="KW-0067">ATP-binding</keyword>
<evidence type="ECO:0000313" key="12">
    <source>
        <dbReference type="Proteomes" id="UP001183006"/>
    </source>
</evidence>
<dbReference type="GO" id="GO:0009228">
    <property type="term" value="P:thiamine biosynthetic process"/>
    <property type="evidence" value="ECO:0007669"/>
    <property type="project" value="UniProtKB-KW"/>
</dbReference>
<dbReference type="InterPro" id="IPR014729">
    <property type="entry name" value="Rossmann-like_a/b/a_fold"/>
</dbReference>
<feature type="domain" description="THUMP" evidence="10">
    <location>
        <begin position="59"/>
        <end position="167"/>
    </location>
</feature>
<comment type="caution">
    <text evidence="9">Lacks conserved residue(s) required for the propagation of feature annotation.</text>
</comment>
<dbReference type="SUPFAM" id="SSF52402">
    <property type="entry name" value="Adenine nucleotide alpha hydrolases-like"/>
    <property type="match status" value="1"/>
</dbReference>
<dbReference type="GO" id="GO:0005829">
    <property type="term" value="C:cytosol"/>
    <property type="evidence" value="ECO:0007669"/>
    <property type="project" value="TreeGrafter"/>
</dbReference>
<protein>
    <recommendedName>
        <fullName evidence="9">Probable tRNA sulfurtransferase</fullName>
        <ecNumber evidence="9">2.8.1.4</ecNumber>
    </recommendedName>
    <alternativeName>
        <fullName evidence="9">Sulfur carrier protein ThiS sulfurtransferase</fullName>
    </alternativeName>
    <alternativeName>
        <fullName evidence="9">Thiamine biosynthesis protein ThiI</fullName>
    </alternativeName>
    <alternativeName>
        <fullName evidence="9">tRNA 4-thiouridine synthase</fullName>
    </alternativeName>
</protein>
<dbReference type="PANTHER" id="PTHR43209:SF1">
    <property type="entry name" value="TRNA SULFURTRANSFERASE"/>
    <property type="match status" value="1"/>
</dbReference>
<organism evidence="11 12">
    <name type="scientific">Methanolobus mangrovi</name>
    <dbReference type="NCBI Taxonomy" id="3072977"/>
    <lineage>
        <taxon>Archaea</taxon>
        <taxon>Methanobacteriati</taxon>
        <taxon>Methanobacteriota</taxon>
        <taxon>Stenosarchaea group</taxon>
        <taxon>Methanomicrobia</taxon>
        <taxon>Methanosarcinales</taxon>
        <taxon>Methanosarcinaceae</taxon>
        <taxon>Methanolobus</taxon>
    </lineage>
</organism>
<dbReference type="EC" id="2.8.1.4" evidence="9"/>
<name>A0AA51YGM6_9EURY</name>
<evidence type="ECO:0000256" key="5">
    <source>
        <dbReference type="ARBA" id="ARBA00022741"/>
    </source>
</evidence>
<dbReference type="KEGG" id="mmav:RE476_12815"/>
<dbReference type="GO" id="GO:0004810">
    <property type="term" value="F:CCA tRNA nucleotidyltransferase activity"/>
    <property type="evidence" value="ECO:0007669"/>
    <property type="project" value="InterPro"/>
</dbReference>
<evidence type="ECO:0000256" key="3">
    <source>
        <dbReference type="ARBA" id="ARBA00022555"/>
    </source>
</evidence>
<dbReference type="GO" id="GO:0140741">
    <property type="term" value="F:tRNA-uracil-4 sulfurtransferase activity"/>
    <property type="evidence" value="ECO:0007669"/>
    <property type="project" value="UniProtKB-EC"/>
</dbReference>
<evidence type="ECO:0000256" key="2">
    <source>
        <dbReference type="ARBA" id="ARBA00022490"/>
    </source>
</evidence>
<dbReference type="GeneID" id="84231038"/>
<dbReference type="InterPro" id="IPR050102">
    <property type="entry name" value="tRNA_sulfurtransferase_ThiI"/>
</dbReference>
<dbReference type="InterPro" id="IPR020536">
    <property type="entry name" value="ThiI_AANH"/>
</dbReference>
<feature type="binding site" evidence="9">
    <location>
        <position position="269"/>
    </location>
    <ligand>
        <name>ATP</name>
        <dbReference type="ChEBI" id="CHEBI:30616"/>
    </ligand>
</feature>
<dbReference type="SUPFAM" id="SSF143437">
    <property type="entry name" value="THUMP domain-like"/>
    <property type="match status" value="1"/>
</dbReference>
<keyword evidence="12" id="KW-1185">Reference proteome</keyword>
<dbReference type="Pfam" id="PF02568">
    <property type="entry name" value="ThiI"/>
    <property type="match status" value="1"/>
</dbReference>
<dbReference type="CDD" id="cd11716">
    <property type="entry name" value="THUMP_ThiI"/>
    <property type="match status" value="1"/>
</dbReference>
<evidence type="ECO:0000256" key="6">
    <source>
        <dbReference type="ARBA" id="ARBA00022840"/>
    </source>
</evidence>
<keyword evidence="3 9" id="KW-0820">tRNA-binding</keyword>
<feature type="binding site" evidence="9">
    <location>
        <begin position="185"/>
        <end position="186"/>
    </location>
    <ligand>
        <name>ATP</name>
        <dbReference type="ChEBI" id="CHEBI:30616"/>
    </ligand>
</feature>
<dbReference type="EMBL" id="CP133594">
    <property type="protein sequence ID" value="WMW22231.1"/>
    <property type="molecule type" value="Genomic_DNA"/>
</dbReference>
<dbReference type="GO" id="GO:0002937">
    <property type="term" value="P:tRNA 4-thiouridine biosynthesis"/>
    <property type="evidence" value="ECO:0007669"/>
    <property type="project" value="TreeGrafter"/>
</dbReference>
<keyword evidence="7 9" id="KW-0694">RNA-binding</keyword>
<evidence type="ECO:0000256" key="7">
    <source>
        <dbReference type="ARBA" id="ARBA00022884"/>
    </source>
</evidence>
<keyword evidence="5 9" id="KW-0547">Nucleotide-binding</keyword>
<dbReference type="GO" id="GO:0009229">
    <property type="term" value="P:thiamine diphosphate biosynthetic process"/>
    <property type="evidence" value="ECO:0007669"/>
    <property type="project" value="UniProtKB-UniRule"/>
</dbReference>
<feature type="binding site" evidence="9">
    <location>
        <position position="291"/>
    </location>
    <ligand>
        <name>ATP</name>
        <dbReference type="ChEBI" id="CHEBI:30616"/>
    </ligand>
</feature>
<sequence>MGNIIIVRYGELALKSTGVRNFYERTLVKNISAMLDHRGIPYSRIMREWGRIFIETEDIRAAKAAADVFGVVSASFAQETDATIESAGDLCAKLADTFVTEGQSFAIRARRTGNHSFSSREIGMKCGDAVWNMLEAKGITPSVDLSNPDREIFVEMRQSKAYVFTESIEGVGGLPLGTQGKMISLVSGGIDSPVSTWLMMKRGVEVVPVYCNNSPYNEDAAHKRTMDCLKALQEWCPSHPFKAYEVPNGSNLGNFIDKCSKNKTCLLCKRTMYRIAAEIMKKEDASGIVTGSSLGQVASQTAANMYAEIYGLCLPIYHPLIGLDKNEIIDIARKIGTFDISIQPAGSCQAVPIHPEVKAGFDSLIAEEEKIDIDDLVRKSIENARIMDLTI</sequence>
<keyword evidence="4 9" id="KW-0808">Transferase</keyword>
<comment type="pathway">
    <text evidence="9">Cofactor biosynthesis; thiamine diphosphate biosynthesis.</text>
</comment>
<dbReference type="PANTHER" id="PTHR43209">
    <property type="entry name" value="TRNA SULFURTRANSFERASE"/>
    <property type="match status" value="1"/>
</dbReference>
<dbReference type="Proteomes" id="UP001183006">
    <property type="component" value="Chromosome"/>
</dbReference>
<dbReference type="GO" id="GO:0005524">
    <property type="term" value="F:ATP binding"/>
    <property type="evidence" value="ECO:0007669"/>
    <property type="project" value="UniProtKB-UniRule"/>
</dbReference>
<gene>
    <name evidence="9 11" type="primary">thiI</name>
    <name evidence="11" type="ORF">RE476_12815</name>
</gene>
<dbReference type="Gene3D" id="3.40.50.620">
    <property type="entry name" value="HUPs"/>
    <property type="match status" value="1"/>
</dbReference>
<feature type="binding site" evidence="9">
    <location>
        <position position="300"/>
    </location>
    <ligand>
        <name>ATP</name>
        <dbReference type="ChEBI" id="CHEBI:30616"/>
    </ligand>
</feature>
<dbReference type="InterPro" id="IPR049961">
    <property type="entry name" value="ThiI_N"/>
</dbReference>
<comment type="similarity">
    <text evidence="9">Belongs to the ThiI family.</text>
</comment>
<dbReference type="GO" id="GO:0000049">
    <property type="term" value="F:tRNA binding"/>
    <property type="evidence" value="ECO:0007669"/>
    <property type="project" value="UniProtKB-UniRule"/>
</dbReference>
<evidence type="ECO:0000256" key="4">
    <source>
        <dbReference type="ARBA" id="ARBA00022679"/>
    </source>
</evidence>
<dbReference type="Pfam" id="PF02926">
    <property type="entry name" value="THUMP"/>
    <property type="match status" value="1"/>
</dbReference>
<evidence type="ECO:0000259" key="10">
    <source>
        <dbReference type="PROSITE" id="PS51165"/>
    </source>
</evidence>
<dbReference type="CDD" id="cd01712">
    <property type="entry name" value="PPase_ThiI"/>
    <property type="match status" value="1"/>
</dbReference>
<dbReference type="PROSITE" id="PS51165">
    <property type="entry name" value="THUMP"/>
    <property type="match status" value="1"/>
</dbReference>
<dbReference type="Pfam" id="PF22025">
    <property type="entry name" value="ThiI_fer"/>
    <property type="match status" value="1"/>
</dbReference>
<comment type="subcellular location">
    <subcellularLocation>
        <location evidence="1 9">Cytoplasm</location>
    </subcellularLocation>
</comment>
<dbReference type="GO" id="GO:0052837">
    <property type="term" value="P:thiazole biosynthetic process"/>
    <property type="evidence" value="ECO:0007669"/>
    <property type="project" value="TreeGrafter"/>
</dbReference>
<evidence type="ECO:0000313" key="11">
    <source>
        <dbReference type="EMBL" id="WMW22231.1"/>
    </source>
</evidence>
<dbReference type="InterPro" id="IPR003720">
    <property type="entry name" value="tRNA_STrfase"/>
</dbReference>
<dbReference type="NCBIfam" id="TIGR00342">
    <property type="entry name" value="tRNA uracil 4-sulfurtransferase ThiI"/>
    <property type="match status" value="1"/>
</dbReference>
<comment type="catalytic activity">
    <reaction evidence="9">
        <text>[ThiI sulfur-carrier protein]-S-sulfanyl-L-cysteine + a uridine in tRNA + 2 reduced [2Fe-2S]-[ferredoxin] + ATP + H(+) = [ThiI sulfur-carrier protein]-L-cysteine + a 4-thiouridine in tRNA + 2 oxidized [2Fe-2S]-[ferredoxin] + AMP + diphosphate</text>
        <dbReference type="Rhea" id="RHEA:24176"/>
        <dbReference type="Rhea" id="RHEA-COMP:10000"/>
        <dbReference type="Rhea" id="RHEA-COMP:10001"/>
        <dbReference type="Rhea" id="RHEA-COMP:13337"/>
        <dbReference type="Rhea" id="RHEA-COMP:13338"/>
        <dbReference type="Rhea" id="RHEA-COMP:13339"/>
        <dbReference type="Rhea" id="RHEA-COMP:13340"/>
        <dbReference type="ChEBI" id="CHEBI:15378"/>
        <dbReference type="ChEBI" id="CHEBI:29950"/>
        <dbReference type="ChEBI" id="CHEBI:30616"/>
        <dbReference type="ChEBI" id="CHEBI:33019"/>
        <dbReference type="ChEBI" id="CHEBI:33737"/>
        <dbReference type="ChEBI" id="CHEBI:33738"/>
        <dbReference type="ChEBI" id="CHEBI:61963"/>
        <dbReference type="ChEBI" id="CHEBI:65315"/>
        <dbReference type="ChEBI" id="CHEBI:136798"/>
        <dbReference type="ChEBI" id="CHEBI:456215"/>
        <dbReference type="EC" id="2.8.1.4"/>
    </reaction>
</comment>
<reference evidence="11" key="1">
    <citation type="submission" date="2023-08" db="EMBL/GenBank/DDBJ databases">
        <title>Methanolobus mangrovi sp. nov. and Methanolobus sediminis sp. nov, two novel methylotrophic methanogens isolated from mangrove sediments in China.</title>
        <authorList>
            <person name="Zhou J."/>
        </authorList>
    </citation>
    <scope>NUCLEOTIDE SEQUENCE</scope>
    <source>
        <strain evidence="11">FTZ2</strain>
    </source>
</reference>
<dbReference type="InterPro" id="IPR054173">
    <property type="entry name" value="ThiI_fer"/>
</dbReference>
<dbReference type="Gene3D" id="3.30.2130.30">
    <property type="match status" value="1"/>
</dbReference>
<evidence type="ECO:0000256" key="1">
    <source>
        <dbReference type="ARBA" id="ARBA00004496"/>
    </source>
</evidence>
<dbReference type="AlphaFoldDB" id="A0AA51YGM6"/>
<evidence type="ECO:0000256" key="8">
    <source>
        <dbReference type="ARBA" id="ARBA00022977"/>
    </source>
</evidence>
<dbReference type="SMART" id="SM00981">
    <property type="entry name" value="THUMP"/>
    <property type="match status" value="1"/>
</dbReference>
<keyword evidence="2 9" id="KW-0963">Cytoplasm</keyword>
<dbReference type="HAMAP" id="MF_00021">
    <property type="entry name" value="ThiI"/>
    <property type="match status" value="1"/>
</dbReference>